<dbReference type="Proteomes" id="UP000275401">
    <property type="component" value="Unassembled WGS sequence"/>
</dbReference>
<name>A0A3M8WNW5_9ACTN</name>
<accession>A0A3M8WNW5</accession>
<dbReference type="EMBL" id="RIBZ01000138">
    <property type="protein sequence ID" value="RNG30451.1"/>
    <property type="molecule type" value="Genomic_DNA"/>
</dbReference>
<sequence length="183" mass="21069">MTGDNGEEQRVQAAVRWHRWEMDAFWAEKAISIVLADPQVQRVRAQIQEAETRFGLELRARLQPFQDRYDQAVRDVVTVQKGPEVQCGCWARKGCRRLTRRRRARTVRRVRRRFDFCHVLEPHPPQMGLYTRTVQIAMDAVRASAGPERSGLALRLLAHLRQVRSSPLRLKVGTAVSGAPAHR</sequence>
<evidence type="ECO:0000313" key="1">
    <source>
        <dbReference type="EMBL" id="RNG30451.1"/>
    </source>
</evidence>
<comment type="caution">
    <text evidence="1">The sequence shown here is derived from an EMBL/GenBank/DDBJ whole genome shotgun (WGS) entry which is preliminary data.</text>
</comment>
<proteinExistence type="predicted"/>
<organism evidence="1 2">
    <name type="scientific">Streptomyces botrytidirepellens</name>
    <dbReference type="NCBI Taxonomy" id="2486417"/>
    <lineage>
        <taxon>Bacteria</taxon>
        <taxon>Bacillati</taxon>
        <taxon>Actinomycetota</taxon>
        <taxon>Actinomycetes</taxon>
        <taxon>Kitasatosporales</taxon>
        <taxon>Streptomycetaceae</taxon>
        <taxon>Streptomyces</taxon>
    </lineage>
</organism>
<protein>
    <submittedName>
        <fullName evidence="1">Uncharacterized protein</fullName>
    </submittedName>
</protein>
<evidence type="ECO:0000313" key="2">
    <source>
        <dbReference type="Proteomes" id="UP000275401"/>
    </source>
</evidence>
<dbReference type="AlphaFoldDB" id="A0A3M8WNW5"/>
<reference evidence="1 2" key="1">
    <citation type="submission" date="2018-11" db="EMBL/GenBank/DDBJ databases">
        <title>The Potential of Streptomyces as Biocontrol Agents against the Tomato grey mould, Botrytis cinerea (Gray mold) Frontiers in Microbiology.</title>
        <authorList>
            <person name="Li D."/>
        </authorList>
    </citation>
    <scope>NUCLEOTIDE SEQUENCE [LARGE SCALE GENOMIC DNA]</scope>
    <source>
        <strain evidence="1 2">NEAU-LD23</strain>
    </source>
</reference>
<keyword evidence="2" id="KW-1185">Reference proteome</keyword>
<gene>
    <name evidence="1" type="ORF">EEJ42_10500</name>
</gene>
<dbReference type="RefSeq" id="WP_123099690.1">
    <property type="nucleotide sequence ID" value="NZ_RIBZ01000138.1"/>
</dbReference>